<dbReference type="Proteomes" id="UP001254257">
    <property type="component" value="Unassembled WGS sequence"/>
</dbReference>
<dbReference type="EMBL" id="JAWDID010000024">
    <property type="protein sequence ID" value="MDU0341484.1"/>
    <property type="molecule type" value="Genomic_DNA"/>
</dbReference>
<dbReference type="RefSeq" id="WP_316019303.1">
    <property type="nucleotide sequence ID" value="NZ_JAWDID010000024.1"/>
</dbReference>
<sequence>MASEAHVLFDAALPAIGRINAELKRLGFPVRLRYRAGCLDAHAGFLPAMLRRQQSGCECDVRSCPDAASDLEPPETGKSFSRRVSLRWASDKDEAIVGLCVAAALARLTQGIVLEDGSGKWQDAGKAVDYARQHLEAMAVRGGPAEPGARPADIRRYLKGFLAERDDLVLVGRHLLIRPVRHILRGALFDRTGERTRFRIWPYLQPLYGHPHSTGWLETIHGSLWDVTAAHFMPLLQDALLHDVFADVGSITTLEGLASRLEADREKVSSCVIALLLAGRPETASAIIDGLEARDAI</sequence>
<organism evidence="1 2">
    <name type="scientific">Bosea rubneri</name>
    <dbReference type="NCBI Taxonomy" id="3075434"/>
    <lineage>
        <taxon>Bacteria</taxon>
        <taxon>Pseudomonadati</taxon>
        <taxon>Pseudomonadota</taxon>
        <taxon>Alphaproteobacteria</taxon>
        <taxon>Hyphomicrobiales</taxon>
        <taxon>Boseaceae</taxon>
        <taxon>Bosea</taxon>
    </lineage>
</organism>
<name>A0ABU3S9L8_9HYPH</name>
<proteinExistence type="predicted"/>
<protein>
    <submittedName>
        <fullName evidence="1">Uncharacterized protein</fullName>
    </submittedName>
</protein>
<evidence type="ECO:0000313" key="2">
    <source>
        <dbReference type="Proteomes" id="UP001254257"/>
    </source>
</evidence>
<reference evidence="1 2" key="1">
    <citation type="submission" date="2023-09" db="EMBL/GenBank/DDBJ databases">
        <title>Whole genome shotgun sequencing (WGS) of Bosea sp. ZW T0_25, isolated from stored onions (Allium cepa).</title>
        <authorList>
            <person name="Stoll D.A."/>
            <person name="Huch M."/>
        </authorList>
    </citation>
    <scope>NUCLEOTIDE SEQUENCE [LARGE SCALE GENOMIC DNA]</scope>
    <source>
        <strain evidence="1 2">ZW T0_25</strain>
    </source>
</reference>
<comment type="caution">
    <text evidence="1">The sequence shown here is derived from an EMBL/GenBank/DDBJ whole genome shotgun (WGS) entry which is preliminary data.</text>
</comment>
<keyword evidence="2" id="KW-1185">Reference proteome</keyword>
<evidence type="ECO:0000313" key="1">
    <source>
        <dbReference type="EMBL" id="MDU0341484.1"/>
    </source>
</evidence>
<accession>A0ABU3S9L8</accession>
<gene>
    <name evidence="1" type="ORF">RKE40_16420</name>
</gene>